<reference evidence="1" key="1">
    <citation type="journal article" date="2021" name="Microb. Physiol.">
        <title>Proteogenomic Insights into the Physiology of Marine, Sulfate-Reducing, Filamentous Desulfonema limicola and Desulfonema magnum.</title>
        <authorList>
            <person name="Schnaars V."/>
            <person name="Wohlbrand L."/>
            <person name="Scheve S."/>
            <person name="Hinrichs C."/>
            <person name="Reinhardt R."/>
            <person name="Rabus R."/>
        </authorList>
    </citation>
    <scope>NUCLEOTIDE SEQUENCE</scope>
    <source>
        <strain evidence="1">4be13</strain>
    </source>
</reference>
<sequence length="43" mass="5206">MFTLLTFLSVYEISKDNKDNKDKKNFFFQKYAVNSGKRHNFLK</sequence>
<dbReference type="Proteomes" id="UP000663722">
    <property type="component" value="Chromosome"/>
</dbReference>
<dbReference type="EMBL" id="CP061800">
    <property type="protein sequence ID" value="QTA88006.1"/>
    <property type="molecule type" value="Genomic_DNA"/>
</dbReference>
<gene>
    <name evidence="1" type="ORF">dnm_040460</name>
</gene>
<evidence type="ECO:0000313" key="1">
    <source>
        <dbReference type="EMBL" id="QTA88006.1"/>
    </source>
</evidence>
<dbReference type="AlphaFoldDB" id="A0A975BM30"/>
<organism evidence="1 2">
    <name type="scientific">Desulfonema magnum</name>
    <dbReference type="NCBI Taxonomy" id="45655"/>
    <lineage>
        <taxon>Bacteria</taxon>
        <taxon>Pseudomonadati</taxon>
        <taxon>Thermodesulfobacteriota</taxon>
        <taxon>Desulfobacteria</taxon>
        <taxon>Desulfobacterales</taxon>
        <taxon>Desulfococcaceae</taxon>
        <taxon>Desulfonema</taxon>
    </lineage>
</organism>
<dbReference type="KEGG" id="dmm:dnm_040460"/>
<evidence type="ECO:0000313" key="2">
    <source>
        <dbReference type="Proteomes" id="UP000663722"/>
    </source>
</evidence>
<keyword evidence="2" id="KW-1185">Reference proteome</keyword>
<accession>A0A975BM30</accession>
<proteinExistence type="predicted"/>
<protein>
    <submittedName>
        <fullName evidence="1">Uncharacterized protein</fullName>
    </submittedName>
</protein>
<name>A0A975BM30_9BACT</name>